<dbReference type="HOGENOM" id="CLU_1425113_0_0_2"/>
<name>A0A0E3H9K7_METTT</name>
<gene>
    <name evidence="1" type="ORF">MSTHT_2516</name>
</gene>
<proteinExistence type="predicted"/>
<dbReference type="PATRIC" id="fig|523844.20.peg.3066"/>
<evidence type="ECO:0000313" key="1">
    <source>
        <dbReference type="EMBL" id="AKB14274.1"/>
    </source>
</evidence>
<dbReference type="GeneID" id="41602077"/>
<dbReference type="AlphaFoldDB" id="A0A0E3H9K7"/>
<evidence type="ECO:0000313" key="2">
    <source>
        <dbReference type="Proteomes" id="UP000066529"/>
    </source>
</evidence>
<sequence length="174" mass="20730">MATSRERQKANLARMKRIMEEIESTTDDYDLIVELQELLRKPYPLSLKWHMIVFKSEIERSLWYLEDIRKEEIKLEKRKRRRGKEIDEKSNRFNCKFSEKLSSIGLDSQMVYDAKSNKYKLSKSVVSRTSRANVFAIPKSMIGEYKLQWSDEVKQIWGEDTIGKRELLERGICN</sequence>
<reference evidence="1 2" key="1">
    <citation type="submission" date="2014-07" db="EMBL/GenBank/DDBJ databases">
        <title>Methanogenic archaea and the global carbon cycle.</title>
        <authorList>
            <person name="Henriksen J.R."/>
            <person name="Luke J."/>
            <person name="Reinhart S."/>
            <person name="Benedict M.N."/>
            <person name="Youngblut N.D."/>
            <person name="Metcalf M.E."/>
            <person name="Whitaker R.J."/>
            <person name="Metcalf W.W."/>
        </authorList>
    </citation>
    <scope>NUCLEOTIDE SEQUENCE [LARGE SCALE GENOMIC DNA]</scope>
    <source>
        <strain evidence="2">ATCC 43570 / DSM 1825 / OCM 12 / VKM B-1830 / TM-1</strain>
    </source>
</reference>
<dbReference type="OrthoDB" id="136942at2157"/>
<organism evidence="1 2">
    <name type="scientific">Methanosarcina thermophila (strain ATCC 43570 / DSM 1825 / OCM 12 / VKM B-1830 / TM-1)</name>
    <dbReference type="NCBI Taxonomy" id="523844"/>
    <lineage>
        <taxon>Archaea</taxon>
        <taxon>Methanobacteriati</taxon>
        <taxon>Methanobacteriota</taxon>
        <taxon>Stenosarchaea group</taxon>
        <taxon>Methanomicrobia</taxon>
        <taxon>Methanosarcinales</taxon>
        <taxon>Methanosarcinaceae</taxon>
        <taxon>Methanosarcina</taxon>
    </lineage>
</organism>
<protein>
    <submittedName>
        <fullName evidence="1">Uncharacterized protein</fullName>
    </submittedName>
</protein>
<dbReference type="KEGG" id="mthr:MSTHT_2516"/>
<dbReference type="EMBL" id="CP009501">
    <property type="protein sequence ID" value="AKB14274.1"/>
    <property type="molecule type" value="Genomic_DNA"/>
</dbReference>
<accession>A0A0E3H9K7</accession>
<dbReference type="RefSeq" id="WP_048168202.1">
    <property type="nucleotide sequence ID" value="NZ_CP009501.1"/>
</dbReference>
<dbReference type="Proteomes" id="UP000066529">
    <property type="component" value="Chromosome"/>
</dbReference>